<keyword evidence="3" id="KW-1185">Reference proteome</keyword>
<dbReference type="Proteomes" id="UP000627538">
    <property type="component" value="Unassembled WGS sequence"/>
</dbReference>
<feature type="region of interest" description="Disordered" evidence="1">
    <location>
        <begin position="1"/>
        <end position="22"/>
    </location>
</feature>
<dbReference type="EMBL" id="JACRUO010000002">
    <property type="protein sequence ID" value="MBD3690066.1"/>
    <property type="molecule type" value="Genomic_DNA"/>
</dbReference>
<dbReference type="RefSeq" id="WP_191072166.1">
    <property type="nucleotide sequence ID" value="NZ_CP060506.1"/>
</dbReference>
<sequence length="202" mass="22935">MTPAVLSAPAHSSTRSPRRGDVDWTLLPAPRHGRRVAVPRTMPRAPIPPHIDRSEIFGAPHLRLSPVDPLHRRDEDRLTARGWKPQPTTAPLPHPYPWAYTMVQVIFEVLDGTRSCAQLARWLAPDLYEALRERERLTATRAPRTPQRIRTRSLRLQVAQARADFVACECIGVVDVGERSRAICLRAESYHSRWRITALEIG</sequence>
<proteinExistence type="predicted"/>
<gene>
    <name evidence="2" type="ORF">H8R10_07495</name>
</gene>
<protein>
    <submittedName>
        <fullName evidence="2">Uncharacterized protein</fullName>
    </submittedName>
</protein>
<dbReference type="AlphaFoldDB" id="A0A8I0KP77"/>
<reference evidence="2 3" key="1">
    <citation type="submission" date="2020-08" db="EMBL/GenBank/DDBJ databases">
        <title>Winkia gen. nov., sp. nov., isolated from faeces of the Anser albifrons in China.</title>
        <authorList>
            <person name="Liu Q."/>
        </authorList>
    </citation>
    <scope>NUCLEOTIDE SEQUENCE [LARGE SCALE GENOMIC DNA]</scope>
    <source>
        <strain evidence="2 3">C62</strain>
    </source>
</reference>
<evidence type="ECO:0000313" key="3">
    <source>
        <dbReference type="Proteomes" id="UP000627538"/>
    </source>
</evidence>
<organism evidence="2 3">
    <name type="scientific">Nanchangia anserum</name>
    <dbReference type="NCBI Taxonomy" id="2692125"/>
    <lineage>
        <taxon>Bacteria</taxon>
        <taxon>Bacillati</taxon>
        <taxon>Actinomycetota</taxon>
        <taxon>Actinomycetes</taxon>
        <taxon>Actinomycetales</taxon>
        <taxon>Actinomycetaceae</taxon>
        <taxon>Nanchangia</taxon>
    </lineage>
</organism>
<evidence type="ECO:0000256" key="1">
    <source>
        <dbReference type="SAM" id="MobiDB-lite"/>
    </source>
</evidence>
<evidence type="ECO:0000313" key="2">
    <source>
        <dbReference type="EMBL" id="MBD3690066.1"/>
    </source>
</evidence>
<dbReference type="InterPro" id="IPR045596">
    <property type="entry name" value="DUF6459"/>
</dbReference>
<name>A0A8I0KP77_9ACTO</name>
<accession>A0A8I0KP77</accession>
<comment type="caution">
    <text evidence="2">The sequence shown here is derived from an EMBL/GenBank/DDBJ whole genome shotgun (WGS) entry which is preliminary data.</text>
</comment>
<dbReference type="Pfam" id="PF20060">
    <property type="entry name" value="DUF6459"/>
    <property type="match status" value="1"/>
</dbReference>